<evidence type="ECO:0000313" key="3">
    <source>
        <dbReference type="Proteomes" id="UP000237822"/>
    </source>
</evidence>
<gene>
    <name evidence="2" type="ORF">BCF74_11213</name>
</gene>
<comment type="caution">
    <text evidence="2">The sequence shown here is derived from an EMBL/GenBank/DDBJ whole genome shotgun (WGS) entry which is preliminary data.</text>
</comment>
<organism evidence="2 3">
    <name type="scientific">Knoellia remsis</name>
    <dbReference type="NCBI Taxonomy" id="407159"/>
    <lineage>
        <taxon>Bacteria</taxon>
        <taxon>Bacillati</taxon>
        <taxon>Actinomycetota</taxon>
        <taxon>Actinomycetes</taxon>
        <taxon>Micrococcales</taxon>
        <taxon>Intrasporangiaceae</taxon>
        <taxon>Knoellia</taxon>
    </lineage>
</organism>
<dbReference type="RefSeq" id="WP_106297533.1">
    <property type="nucleotide sequence ID" value="NZ_PVTI01000012.1"/>
</dbReference>
<dbReference type="Proteomes" id="UP000237822">
    <property type="component" value="Unassembled WGS sequence"/>
</dbReference>
<protein>
    <submittedName>
        <fullName evidence="2">Uncharacterized protein</fullName>
    </submittedName>
</protein>
<name>A0A2T0UJZ0_9MICO</name>
<evidence type="ECO:0000256" key="1">
    <source>
        <dbReference type="SAM" id="MobiDB-lite"/>
    </source>
</evidence>
<evidence type="ECO:0000313" key="2">
    <source>
        <dbReference type="EMBL" id="PRY58196.1"/>
    </source>
</evidence>
<dbReference type="EMBL" id="PVTI01000012">
    <property type="protein sequence ID" value="PRY58196.1"/>
    <property type="molecule type" value="Genomic_DNA"/>
</dbReference>
<feature type="region of interest" description="Disordered" evidence="1">
    <location>
        <begin position="39"/>
        <end position="63"/>
    </location>
</feature>
<proteinExistence type="predicted"/>
<sequence length="63" mass="7005">MRTTITLPIADHLVEFMDQEISAGRAESRDDLVERAVSAELQRRRGDNPGIATPEENPVQDAD</sequence>
<keyword evidence="3" id="KW-1185">Reference proteome</keyword>
<dbReference type="OrthoDB" id="3541837at2"/>
<accession>A0A2T0UJZ0</accession>
<dbReference type="AlphaFoldDB" id="A0A2T0UJZ0"/>
<reference evidence="2 3" key="1">
    <citation type="submission" date="2018-03" db="EMBL/GenBank/DDBJ databases">
        <title>Genomic Encyclopedia of Archaeal and Bacterial Type Strains, Phase II (KMG-II): from individual species to whole genera.</title>
        <authorList>
            <person name="Goeker M."/>
        </authorList>
    </citation>
    <scope>NUCLEOTIDE SEQUENCE [LARGE SCALE GENOMIC DNA]</scope>
    <source>
        <strain evidence="2 3">ATCC BAA-1496</strain>
    </source>
</reference>